<evidence type="ECO:0000256" key="4">
    <source>
        <dbReference type="ARBA" id="ARBA00048707"/>
    </source>
</evidence>
<protein>
    <recommendedName>
        <fullName evidence="1">peptidyl-tRNA hydrolase</fullName>
        <ecNumber evidence="1">3.1.1.29</ecNumber>
    </recommendedName>
</protein>
<evidence type="ECO:0000256" key="3">
    <source>
        <dbReference type="ARBA" id="ARBA00038050"/>
    </source>
</evidence>
<dbReference type="Gene3D" id="3.40.1490.10">
    <property type="entry name" value="Bit1"/>
    <property type="match status" value="1"/>
</dbReference>
<keyword evidence="5" id="KW-1133">Transmembrane helix</keyword>
<dbReference type="PANTHER" id="PTHR12649">
    <property type="entry name" value="PEPTIDYL-TRNA HYDROLASE 2"/>
    <property type="match status" value="1"/>
</dbReference>
<keyword evidence="7" id="KW-1185">Reference proteome</keyword>
<comment type="caution">
    <text evidence="6">The sequence shown here is derived from an EMBL/GenBank/DDBJ whole genome shotgun (WGS) entry which is preliminary data.</text>
</comment>
<evidence type="ECO:0000313" key="7">
    <source>
        <dbReference type="Proteomes" id="UP001141327"/>
    </source>
</evidence>
<reference evidence="6" key="1">
    <citation type="journal article" date="2022" name="bioRxiv">
        <title>Genomics of Preaxostyla Flagellates Illuminates Evolutionary Transitions and the Path Towards Mitochondrial Loss.</title>
        <authorList>
            <person name="Novak L.V.F."/>
            <person name="Treitli S.C."/>
            <person name="Pyrih J."/>
            <person name="Halakuc P."/>
            <person name="Pipaliya S.V."/>
            <person name="Vacek V."/>
            <person name="Brzon O."/>
            <person name="Soukal P."/>
            <person name="Eme L."/>
            <person name="Dacks J.B."/>
            <person name="Karnkowska A."/>
            <person name="Elias M."/>
            <person name="Hampl V."/>
        </authorList>
    </citation>
    <scope>NUCLEOTIDE SEQUENCE</scope>
    <source>
        <strain evidence="6">RCP-MX</strain>
    </source>
</reference>
<proteinExistence type="inferred from homology"/>
<keyword evidence="5" id="KW-0472">Membrane</keyword>
<name>A0ABQ8UUW1_9EUKA</name>
<dbReference type="PANTHER" id="PTHR12649:SF11">
    <property type="entry name" value="PEPTIDYL-TRNA HYDROLASE 2, MITOCHONDRIAL"/>
    <property type="match status" value="1"/>
</dbReference>
<comment type="similarity">
    <text evidence="3">Belongs to the PTH2 family.</text>
</comment>
<dbReference type="Pfam" id="PF01981">
    <property type="entry name" value="PTH2"/>
    <property type="match status" value="1"/>
</dbReference>
<gene>
    <name evidence="6" type="ORF">PAPYR_108</name>
</gene>
<dbReference type="InterPro" id="IPR002833">
    <property type="entry name" value="PTH2"/>
</dbReference>
<organism evidence="6 7">
    <name type="scientific">Paratrimastix pyriformis</name>
    <dbReference type="NCBI Taxonomy" id="342808"/>
    <lineage>
        <taxon>Eukaryota</taxon>
        <taxon>Metamonada</taxon>
        <taxon>Preaxostyla</taxon>
        <taxon>Paratrimastigidae</taxon>
        <taxon>Paratrimastix</taxon>
    </lineage>
</organism>
<feature type="transmembrane region" description="Helical" evidence="5">
    <location>
        <begin position="12"/>
        <end position="31"/>
    </location>
</feature>
<keyword evidence="5" id="KW-0812">Transmembrane</keyword>
<evidence type="ECO:0000313" key="6">
    <source>
        <dbReference type="EMBL" id="KAJ4462897.1"/>
    </source>
</evidence>
<dbReference type="CDD" id="cd02430">
    <property type="entry name" value="PTH2"/>
    <property type="match status" value="1"/>
</dbReference>
<dbReference type="EC" id="3.1.1.29" evidence="1"/>
<dbReference type="NCBIfam" id="TIGR00283">
    <property type="entry name" value="arch_pth2"/>
    <property type="match status" value="1"/>
</dbReference>
<sequence length="180" mass="18954">MQGATEKLVQAFHPASFVAGVAIGGLAVSFIRSLIKRKPAPAPVQASAPSADVPPRAPVDDPDAEMKMVLCVNTSLKMGKGKIGAQCGHAAIGAYQKARERQPERVAAWEQAGTTKIAVQVHDEEELDQKRAEAKKRGLIAYQVYDAGRTQIAAGSATVLAIGPGPVEMINEITGDCKLL</sequence>
<dbReference type="GO" id="GO:0016787">
    <property type="term" value="F:hydrolase activity"/>
    <property type="evidence" value="ECO:0007669"/>
    <property type="project" value="UniProtKB-KW"/>
</dbReference>
<accession>A0ABQ8UUW1</accession>
<keyword evidence="2 6" id="KW-0378">Hydrolase</keyword>
<dbReference type="SUPFAM" id="SSF102462">
    <property type="entry name" value="Peptidyl-tRNA hydrolase II"/>
    <property type="match status" value="1"/>
</dbReference>
<dbReference type="InterPro" id="IPR023476">
    <property type="entry name" value="Pep_tRNA_hydro_II_dom_sf"/>
</dbReference>
<evidence type="ECO:0000256" key="1">
    <source>
        <dbReference type="ARBA" id="ARBA00013260"/>
    </source>
</evidence>
<dbReference type="EMBL" id="JAPMOS010000001">
    <property type="protein sequence ID" value="KAJ4462897.1"/>
    <property type="molecule type" value="Genomic_DNA"/>
</dbReference>
<dbReference type="Proteomes" id="UP001141327">
    <property type="component" value="Unassembled WGS sequence"/>
</dbReference>
<evidence type="ECO:0000256" key="2">
    <source>
        <dbReference type="ARBA" id="ARBA00022801"/>
    </source>
</evidence>
<comment type="catalytic activity">
    <reaction evidence="4">
        <text>an N-acyl-L-alpha-aminoacyl-tRNA + H2O = an N-acyl-L-amino acid + a tRNA + H(+)</text>
        <dbReference type="Rhea" id="RHEA:54448"/>
        <dbReference type="Rhea" id="RHEA-COMP:10123"/>
        <dbReference type="Rhea" id="RHEA-COMP:13883"/>
        <dbReference type="ChEBI" id="CHEBI:15377"/>
        <dbReference type="ChEBI" id="CHEBI:15378"/>
        <dbReference type="ChEBI" id="CHEBI:59874"/>
        <dbReference type="ChEBI" id="CHEBI:78442"/>
        <dbReference type="ChEBI" id="CHEBI:138191"/>
        <dbReference type="EC" id="3.1.1.29"/>
    </reaction>
</comment>
<evidence type="ECO:0000256" key="5">
    <source>
        <dbReference type="SAM" id="Phobius"/>
    </source>
</evidence>